<sequence>MTSQHLLTSETYLTDAYSGYGILLSHQDRNDEAKELFEQAIANAEKNDNAPKLTYALRVMGDFWKNRGNRLEAIPHYERALELAQKFSYKQDENKLYYRLSQCYQDYDQKEFERCLLNMYKSQKALRGEENEILED</sequence>
<dbReference type="Gene3D" id="1.25.40.10">
    <property type="entry name" value="Tetratricopeptide repeat domain"/>
    <property type="match status" value="1"/>
</dbReference>
<evidence type="ECO:0000313" key="3">
    <source>
        <dbReference type="Proteomes" id="UP000198660"/>
    </source>
</evidence>
<gene>
    <name evidence="2" type="ORF">SAMN05444972_10411</name>
</gene>
<feature type="repeat" description="TPR" evidence="1">
    <location>
        <begin position="14"/>
        <end position="47"/>
    </location>
</feature>
<feature type="repeat" description="TPR" evidence="1">
    <location>
        <begin position="54"/>
        <end position="87"/>
    </location>
</feature>
<dbReference type="Pfam" id="PF13181">
    <property type="entry name" value="TPR_8"/>
    <property type="match status" value="1"/>
</dbReference>
<protein>
    <submittedName>
        <fullName evidence="2">Tetratricopeptide repeat-containing protein</fullName>
    </submittedName>
</protein>
<dbReference type="Proteomes" id="UP000198660">
    <property type="component" value="Unassembled WGS sequence"/>
</dbReference>
<dbReference type="OrthoDB" id="2080803at2"/>
<dbReference type="PROSITE" id="PS50005">
    <property type="entry name" value="TPR"/>
    <property type="match status" value="2"/>
</dbReference>
<dbReference type="SMART" id="SM00028">
    <property type="entry name" value="TPR"/>
    <property type="match status" value="2"/>
</dbReference>
<dbReference type="EMBL" id="FPAA01000004">
    <property type="protein sequence ID" value="SFS58351.1"/>
    <property type="molecule type" value="Genomic_DNA"/>
</dbReference>
<evidence type="ECO:0000256" key="1">
    <source>
        <dbReference type="PROSITE-ProRule" id="PRU00339"/>
    </source>
</evidence>
<name>A0A1I6R0V5_9BACL</name>
<dbReference type="InterPro" id="IPR019734">
    <property type="entry name" value="TPR_rpt"/>
</dbReference>
<dbReference type="SUPFAM" id="SSF48452">
    <property type="entry name" value="TPR-like"/>
    <property type="match status" value="1"/>
</dbReference>
<dbReference type="AlphaFoldDB" id="A0A1I6R0V5"/>
<keyword evidence="3" id="KW-1185">Reference proteome</keyword>
<evidence type="ECO:0000313" key="2">
    <source>
        <dbReference type="EMBL" id="SFS58351.1"/>
    </source>
</evidence>
<accession>A0A1I6R0V5</accession>
<proteinExistence type="predicted"/>
<reference evidence="3" key="1">
    <citation type="submission" date="2016-10" db="EMBL/GenBank/DDBJ databases">
        <authorList>
            <person name="Varghese N."/>
            <person name="Submissions S."/>
        </authorList>
    </citation>
    <scope>NUCLEOTIDE SEQUENCE [LARGE SCALE GENOMIC DNA]</scope>
    <source>
        <strain evidence="3">DSM 45789</strain>
    </source>
</reference>
<dbReference type="InterPro" id="IPR011990">
    <property type="entry name" value="TPR-like_helical_dom_sf"/>
</dbReference>
<keyword evidence="1" id="KW-0802">TPR repeat</keyword>
<organism evidence="2 3">
    <name type="scientific">Marininema halotolerans</name>
    <dbReference type="NCBI Taxonomy" id="1155944"/>
    <lineage>
        <taxon>Bacteria</taxon>
        <taxon>Bacillati</taxon>
        <taxon>Bacillota</taxon>
        <taxon>Bacilli</taxon>
        <taxon>Bacillales</taxon>
        <taxon>Thermoactinomycetaceae</taxon>
        <taxon>Marininema</taxon>
    </lineage>
</organism>